<feature type="domain" description="Response regulatory" evidence="5">
    <location>
        <begin position="20"/>
        <end position="136"/>
    </location>
</feature>
<evidence type="ECO:0000256" key="1">
    <source>
        <dbReference type="ARBA" id="ARBA00022553"/>
    </source>
</evidence>
<keyword evidence="1 3" id="KW-0597">Phosphoprotein</keyword>
<dbReference type="InterPro" id="IPR016032">
    <property type="entry name" value="Sig_transdc_resp-reg_C-effctor"/>
</dbReference>
<dbReference type="Pfam" id="PF00196">
    <property type="entry name" value="GerE"/>
    <property type="match status" value="1"/>
</dbReference>
<dbReference type="Pfam" id="PF00072">
    <property type="entry name" value="Response_reg"/>
    <property type="match status" value="1"/>
</dbReference>
<feature type="domain" description="HTH luxR-type" evidence="4">
    <location>
        <begin position="162"/>
        <end position="227"/>
    </location>
</feature>
<dbReference type="Gene3D" id="3.40.50.2300">
    <property type="match status" value="1"/>
</dbReference>
<sequence>MTGEPEGAARQRKLTSEPVRVLLVDDHALLRRGLAGLIEQEPDMEVCGEAEDAATALDKAKELEPSLAIVDLSLKDGSGLELIKQLSSQLPDIQLLVFSMHDEKIFAERALRAGARGYVNKEESADKVIEGIREVLAGRIFLSGKMADRILHRLVDRDAVLERSPVASLSDRELEVLELIGKGLTTRQIAEQLHLSRKTIDTYRDHLKRKLQLSTANELVRYAVAWTLGQEASSE</sequence>
<dbReference type="InterPro" id="IPR058245">
    <property type="entry name" value="NreC/VraR/RcsB-like_REC"/>
</dbReference>
<comment type="caution">
    <text evidence="6">The sequence shown here is derived from an EMBL/GenBank/DDBJ whole genome shotgun (WGS) entry which is preliminary data.</text>
</comment>
<evidence type="ECO:0000256" key="2">
    <source>
        <dbReference type="ARBA" id="ARBA00023125"/>
    </source>
</evidence>
<dbReference type="PRINTS" id="PR00038">
    <property type="entry name" value="HTHLUXR"/>
</dbReference>
<reference evidence="6 7" key="1">
    <citation type="submission" date="2020-01" db="EMBL/GenBank/DDBJ databases">
        <title>Genomes assembled from Gulf of Kutch pelagic sediment metagenomes.</title>
        <authorList>
            <person name="Chandrashekar M."/>
            <person name="Mahajan M.S."/>
            <person name="Dave K.J."/>
            <person name="Vatsa P."/>
            <person name="Nathani N.M."/>
        </authorList>
    </citation>
    <scope>NUCLEOTIDE SEQUENCE [LARGE SCALE GENOMIC DNA]</scope>
    <source>
        <strain evidence="6">KS3-K002</strain>
    </source>
</reference>
<dbReference type="PROSITE" id="PS00622">
    <property type="entry name" value="HTH_LUXR_1"/>
    <property type="match status" value="1"/>
</dbReference>
<dbReference type="SUPFAM" id="SSF52172">
    <property type="entry name" value="CheY-like"/>
    <property type="match status" value="1"/>
</dbReference>
<dbReference type="PROSITE" id="PS50110">
    <property type="entry name" value="RESPONSE_REGULATORY"/>
    <property type="match status" value="1"/>
</dbReference>
<organism evidence="6 7">
    <name type="scientific">Candidatus Kutchimonas denitrificans</name>
    <dbReference type="NCBI Taxonomy" id="3056748"/>
    <lineage>
        <taxon>Bacteria</taxon>
        <taxon>Pseudomonadati</taxon>
        <taxon>Gemmatimonadota</taxon>
        <taxon>Gemmatimonadia</taxon>
        <taxon>Candidatus Palauibacterales</taxon>
        <taxon>Candidatus Palauibacteraceae</taxon>
        <taxon>Candidatus Kutchimonas</taxon>
    </lineage>
</organism>
<protein>
    <submittedName>
        <fullName evidence="6">Response regulator transcription factor</fullName>
    </submittedName>
</protein>
<accession>A0AAE4ZC31</accession>
<keyword evidence="2" id="KW-0238">DNA-binding</keyword>
<evidence type="ECO:0000259" key="5">
    <source>
        <dbReference type="PROSITE" id="PS50110"/>
    </source>
</evidence>
<name>A0AAE4ZC31_9BACT</name>
<dbReference type="GO" id="GO:0006355">
    <property type="term" value="P:regulation of DNA-templated transcription"/>
    <property type="evidence" value="ECO:0007669"/>
    <property type="project" value="InterPro"/>
</dbReference>
<dbReference type="InterPro" id="IPR000792">
    <property type="entry name" value="Tscrpt_reg_LuxR_C"/>
</dbReference>
<feature type="modified residue" description="4-aspartylphosphate" evidence="3">
    <location>
        <position position="71"/>
    </location>
</feature>
<dbReference type="SMART" id="SM00421">
    <property type="entry name" value="HTH_LUXR"/>
    <property type="match status" value="1"/>
</dbReference>
<dbReference type="SMART" id="SM00448">
    <property type="entry name" value="REC"/>
    <property type="match status" value="1"/>
</dbReference>
<evidence type="ECO:0000259" key="4">
    <source>
        <dbReference type="PROSITE" id="PS50043"/>
    </source>
</evidence>
<dbReference type="PROSITE" id="PS50043">
    <property type="entry name" value="HTH_LUXR_2"/>
    <property type="match status" value="1"/>
</dbReference>
<gene>
    <name evidence="6" type="ORF">GWO12_16690</name>
</gene>
<dbReference type="GO" id="GO:0000160">
    <property type="term" value="P:phosphorelay signal transduction system"/>
    <property type="evidence" value="ECO:0007669"/>
    <property type="project" value="InterPro"/>
</dbReference>
<evidence type="ECO:0000313" key="7">
    <source>
        <dbReference type="Proteomes" id="UP000702544"/>
    </source>
</evidence>
<dbReference type="EMBL" id="JAACAK010000142">
    <property type="protein sequence ID" value="NIR76717.1"/>
    <property type="molecule type" value="Genomic_DNA"/>
</dbReference>
<dbReference type="CDD" id="cd06170">
    <property type="entry name" value="LuxR_C_like"/>
    <property type="match status" value="1"/>
</dbReference>
<dbReference type="InterPro" id="IPR039420">
    <property type="entry name" value="WalR-like"/>
</dbReference>
<dbReference type="GO" id="GO:0003677">
    <property type="term" value="F:DNA binding"/>
    <property type="evidence" value="ECO:0007669"/>
    <property type="project" value="UniProtKB-KW"/>
</dbReference>
<dbReference type="CDD" id="cd17535">
    <property type="entry name" value="REC_NarL-like"/>
    <property type="match status" value="1"/>
</dbReference>
<dbReference type="InterPro" id="IPR001789">
    <property type="entry name" value="Sig_transdc_resp-reg_receiver"/>
</dbReference>
<dbReference type="PANTHER" id="PTHR43214">
    <property type="entry name" value="TWO-COMPONENT RESPONSE REGULATOR"/>
    <property type="match status" value="1"/>
</dbReference>
<evidence type="ECO:0000256" key="3">
    <source>
        <dbReference type="PROSITE-ProRule" id="PRU00169"/>
    </source>
</evidence>
<dbReference type="AlphaFoldDB" id="A0AAE4ZC31"/>
<dbReference type="SUPFAM" id="SSF46894">
    <property type="entry name" value="C-terminal effector domain of the bipartite response regulators"/>
    <property type="match status" value="1"/>
</dbReference>
<proteinExistence type="predicted"/>
<dbReference type="PANTHER" id="PTHR43214:SF43">
    <property type="entry name" value="TWO-COMPONENT RESPONSE REGULATOR"/>
    <property type="match status" value="1"/>
</dbReference>
<dbReference type="Proteomes" id="UP000702544">
    <property type="component" value="Unassembled WGS sequence"/>
</dbReference>
<evidence type="ECO:0000313" key="6">
    <source>
        <dbReference type="EMBL" id="NIR76717.1"/>
    </source>
</evidence>
<dbReference type="InterPro" id="IPR011006">
    <property type="entry name" value="CheY-like_superfamily"/>
</dbReference>